<protein>
    <submittedName>
        <fullName evidence="2">Copper transport outer membrane protein MctB</fullName>
    </submittedName>
</protein>
<evidence type="ECO:0000313" key="2">
    <source>
        <dbReference type="EMBL" id="PYE20622.1"/>
    </source>
</evidence>
<gene>
    <name evidence="2" type="ORF">DFR67_10110</name>
</gene>
<dbReference type="GO" id="GO:0016020">
    <property type="term" value="C:membrane"/>
    <property type="evidence" value="ECO:0007669"/>
    <property type="project" value="InterPro"/>
</dbReference>
<dbReference type="Proteomes" id="UP000247591">
    <property type="component" value="Unassembled WGS sequence"/>
</dbReference>
<keyword evidence="1" id="KW-0175">Coiled coil</keyword>
<reference evidence="2 3" key="1">
    <citation type="submission" date="2018-06" db="EMBL/GenBank/DDBJ databases">
        <title>Genomic Encyclopedia of Type Strains, Phase IV (KMG-IV): sequencing the most valuable type-strain genomes for metagenomic binning, comparative biology and taxonomic classification.</title>
        <authorList>
            <person name="Goeker M."/>
        </authorList>
    </citation>
    <scope>NUCLEOTIDE SEQUENCE [LARGE SCALE GENOMIC DNA]</scope>
    <source>
        <strain evidence="2 3">DSM 45521</strain>
    </source>
</reference>
<sequence length="307" mass="31444">MISLRQHAISLVAVFLALAVGVVLGSGFVADTFGSSSDAQDKREQELRDENQQLTNNVNAANNFDTAIAGRLLEGTLRDRPVLIVTTPGADEGDVAAVKENLNKSGAVFNGQLALTDEFVSDQSAEKVRSIIDQSIPPGSTLRTELTDSGGRTGDLLGLLLQLSPRDAEPQVSGSETDAGLAALKQGGFVDYADGAVSPAQLAIIVTGNKFAEDSGARGQVVARFAAAFSERGAGTVLVGRTGSAEGSSPIAVVRADPALNAQVSTVDNVDQATGRITTVLALSDELGDKHGAYGTGPGATAIAPES</sequence>
<organism evidence="2 3">
    <name type="scientific">Williamsia limnetica</name>
    <dbReference type="NCBI Taxonomy" id="882452"/>
    <lineage>
        <taxon>Bacteria</taxon>
        <taxon>Bacillati</taxon>
        <taxon>Actinomycetota</taxon>
        <taxon>Actinomycetes</taxon>
        <taxon>Mycobacteriales</taxon>
        <taxon>Nocardiaceae</taxon>
        <taxon>Williamsia</taxon>
    </lineage>
</organism>
<evidence type="ECO:0000313" key="3">
    <source>
        <dbReference type="Proteomes" id="UP000247591"/>
    </source>
</evidence>
<dbReference type="InterPro" id="IPR021522">
    <property type="entry name" value="MctB"/>
</dbReference>
<dbReference type="Pfam" id="PF11382">
    <property type="entry name" value="MctB"/>
    <property type="match status" value="1"/>
</dbReference>
<comment type="caution">
    <text evidence="2">The sequence shown here is derived from an EMBL/GenBank/DDBJ whole genome shotgun (WGS) entry which is preliminary data.</text>
</comment>
<keyword evidence="3" id="KW-1185">Reference proteome</keyword>
<evidence type="ECO:0000256" key="1">
    <source>
        <dbReference type="SAM" id="Coils"/>
    </source>
</evidence>
<dbReference type="EMBL" id="QJSP01000001">
    <property type="protein sequence ID" value="PYE20622.1"/>
    <property type="molecule type" value="Genomic_DNA"/>
</dbReference>
<dbReference type="AlphaFoldDB" id="A0A318RV79"/>
<dbReference type="OrthoDB" id="4350157at2"/>
<accession>A0A318RV79</accession>
<proteinExistence type="predicted"/>
<name>A0A318RV79_WILLI</name>
<dbReference type="GO" id="GO:0055070">
    <property type="term" value="P:copper ion homeostasis"/>
    <property type="evidence" value="ECO:0007669"/>
    <property type="project" value="InterPro"/>
</dbReference>
<dbReference type="RefSeq" id="WP_110467417.1">
    <property type="nucleotide sequence ID" value="NZ_QJSP01000001.1"/>
</dbReference>
<feature type="coiled-coil region" evidence="1">
    <location>
        <begin position="37"/>
        <end position="64"/>
    </location>
</feature>